<accession>A0A8S1PDT6</accession>
<organism evidence="2 3">
    <name type="scientific">Paramecium sonneborni</name>
    <dbReference type="NCBI Taxonomy" id="65129"/>
    <lineage>
        <taxon>Eukaryota</taxon>
        <taxon>Sar</taxon>
        <taxon>Alveolata</taxon>
        <taxon>Ciliophora</taxon>
        <taxon>Intramacronucleata</taxon>
        <taxon>Oligohymenophorea</taxon>
        <taxon>Peniculida</taxon>
        <taxon>Parameciidae</taxon>
        <taxon>Paramecium</taxon>
    </lineage>
</organism>
<evidence type="ECO:0000313" key="3">
    <source>
        <dbReference type="Proteomes" id="UP000692954"/>
    </source>
</evidence>
<proteinExistence type="predicted"/>
<gene>
    <name evidence="2" type="ORF">PSON_ATCC_30995.1.T0750031</name>
</gene>
<evidence type="ECO:0000256" key="1">
    <source>
        <dbReference type="SAM" id="Coils"/>
    </source>
</evidence>
<feature type="coiled-coil region" evidence="1">
    <location>
        <begin position="8"/>
        <end position="116"/>
    </location>
</feature>
<protein>
    <submittedName>
        <fullName evidence="2">Uncharacterized protein</fullName>
    </submittedName>
</protein>
<name>A0A8S1PDT6_9CILI</name>
<dbReference type="Proteomes" id="UP000692954">
    <property type="component" value="Unassembled WGS sequence"/>
</dbReference>
<keyword evidence="3" id="KW-1185">Reference proteome</keyword>
<comment type="caution">
    <text evidence="2">The sequence shown here is derived from an EMBL/GenBank/DDBJ whole genome shotgun (WGS) entry which is preliminary data.</text>
</comment>
<keyword evidence="1" id="KW-0175">Coiled coil</keyword>
<reference evidence="2" key="1">
    <citation type="submission" date="2021-01" db="EMBL/GenBank/DDBJ databases">
        <authorList>
            <consortium name="Genoscope - CEA"/>
            <person name="William W."/>
        </authorList>
    </citation>
    <scope>NUCLEOTIDE SEQUENCE</scope>
</reference>
<dbReference type="AlphaFoldDB" id="A0A8S1PDT6"/>
<evidence type="ECO:0000313" key="2">
    <source>
        <dbReference type="EMBL" id="CAD8100971.1"/>
    </source>
</evidence>
<sequence length="137" mass="16166">MSKNLNQNTSLLCQITQLTKKIQQHEQQEQILKTENQKVKVENTALLEHISILQKQQEEHINEIENLKQLIQRISQEKIFQTEYQEHQNNIYKDQNKTLTKALSNLQNNLDRYQYISEISQNNLINGIGLQFGEDTC</sequence>
<dbReference type="EMBL" id="CAJJDN010000075">
    <property type="protein sequence ID" value="CAD8100971.1"/>
    <property type="molecule type" value="Genomic_DNA"/>
</dbReference>